<accession>A0A7J0FWN7</accession>
<proteinExistence type="predicted"/>
<name>A0A7J0FWN7_9ERIC</name>
<dbReference type="SUPFAM" id="SSF49785">
    <property type="entry name" value="Galactose-binding domain-like"/>
    <property type="match status" value="1"/>
</dbReference>
<sequence length="214" mass="23720">MLTIILLVHYHVIMIKEEKGKGPLSVNLASMGKGQAWVNGQRIGRYWPAYLSPSTGCSEKYHIPRTWVHPGENLLVTLQNFFIDTIRARGFVHVSEADPPPADAWKPMSDSCLKLLKFDCRANKDGALLQLPLQALELLLDIVVHSSQEVVIPVFCQLFSSYAGLRFAYGLIHASVLSFFPFSACIGKQGCSIPVGCNISARGPMPWKVEKHSN</sequence>
<evidence type="ECO:0000256" key="2">
    <source>
        <dbReference type="ARBA" id="ARBA00023295"/>
    </source>
</evidence>
<feature type="domain" description="Beta-galactosidase galactose-binding" evidence="3">
    <location>
        <begin position="17"/>
        <end position="73"/>
    </location>
</feature>
<comment type="caution">
    <text evidence="4">The sequence shown here is derived from an EMBL/GenBank/DDBJ whole genome shotgun (WGS) entry which is preliminary data.</text>
</comment>
<keyword evidence="1" id="KW-0378">Hydrolase</keyword>
<dbReference type="InterPro" id="IPR001944">
    <property type="entry name" value="Glycoside_Hdrlase_35"/>
</dbReference>
<dbReference type="AlphaFoldDB" id="A0A7J0FWN7"/>
<protein>
    <submittedName>
        <fullName evidence="4">Beta galactosidase 1</fullName>
    </submittedName>
</protein>
<evidence type="ECO:0000259" key="3">
    <source>
        <dbReference type="Pfam" id="PF21467"/>
    </source>
</evidence>
<dbReference type="Gene3D" id="2.60.120.260">
    <property type="entry name" value="Galactose-binding domain-like"/>
    <property type="match status" value="1"/>
</dbReference>
<evidence type="ECO:0000313" key="5">
    <source>
        <dbReference type="Proteomes" id="UP000585474"/>
    </source>
</evidence>
<evidence type="ECO:0000313" key="4">
    <source>
        <dbReference type="EMBL" id="GFZ03112.1"/>
    </source>
</evidence>
<dbReference type="EMBL" id="BJWL01000015">
    <property type="protein sequence ID" value="GFZ03112.1"/>
    <property type="molecule type" value="Genomic_DNA"/>
</dbReference>
<dbReference type="InterPro" id="IPR008979">
    <property type="entry name" value="Galactose-bd-like_sf"/>
</dbReference>
<dbReference type="Proteomes" id="UP000585474">
    <property type="component" value="Unassembled WGS sequence"/>
</dbReference>
<dbReference type="Pfam" id="PF21467">
    <property type="entry name" value="BetaGal_gal-bd"/>
    <property type="match status" value="1"/>
</dbReference>
<dbReference type="PANTHER" id="PTHR23421">
    <property type="entry name" value="BETA-GALACTOSIDASE RELATED"/>
    <property type="match status" value="1"/>
</dbReference>
<dbReference type="GO" id="GO:0005975">
    <property type="term" value="P:carbohydrate metabolic process"/>
    <property type="evidence" value="ECO:0007669"/>
    <property type="project" value="InterPro"/>
</dbReference>
<evidence type="ECO:0000256" key="1">
    <source>
        <dbReference type="ARBA" id="ARBA00022801"/>
    </source>
</evidence>
<keyword evidence="5" id="KW-1185">Reference proteome</keyword>
<keyword evidence="2" id="KW-0326">Glycosidase</keyword>
<dbReference type="InterPro" id="IPR048913">
    <property type="entry name" value="BetaGal_gal-bd"/>
</dbReference>
<gene>
    <name evidence="4" type="ORF">Acr_15g0017200</name>
</gene>
<dbReference type="GO" id="GO:0004553">
    <property type="term" value="F:hydrolase activity, hydrolyzing O-glycosyl compounds"/>
    <property type="evidence" value="ECO:0007669"/>
    <property type="project" value="InterPro"/>
</dbReference>
<organism evidence="4 5">
    <name type="scientific">Actinidia rufa</name>
    <dbReference type="NCBI Taxonomy" id="165716"/>
    <lineage>
        <taxon>Eukaryota</taxon>
        <taxon>Viridiplantae</taxon>
        <taxon>Streptophyta</taxon>
        <taxon>Embryophyta</taxon>
        <taxon>Tracheophyta</taxon>
        <taxon>Spermatophyta</taxon>
        <taxon>Magnoliopsida</taxon>
        <taxon>eudicotyledons</taxon>
        <taxon>Gunneridae</taxon>
        <taxon>Pentapetalae</taxon>
        <taxon>asterids</taxon>
        <taxon>Ericales</taxon>
        <taxon>Actinidiaceae</taxon>
        <taxon>Actinidia</taxon>
    </lineage>
</organism>
<dbReference type="OrthoDB" id="1657402at2759"/>
<reference evidence="4 5" key="1">
    <citation type="submission" date="2019-07" db="EMBL/GenBank/DDBJ databases">
        <title>De Novo Assembly of kiwifruit Actinidia rufa.</title>
        <authorList>
            <person name="Sugita-Konishi S."/>
            <person name="Sato K."/>
            <person name="Mori E."/>
            <person name="Abe Y."/>
            <person name="Kisaki G."/>
            <person name="Hamano K."/>
            <person name="Suezawa K."/>
            <person name="Otani M."/>
            <person name="Fukuda T."/>
            <person name="Manabe T."/>
            <person name="Gomi K."/>
            <person name="Tabuchi M."/>
            <person name="Akimitsu K."/>
            <person name="Kataoka I."/>
        </authorList>
    </citation>
    <scope>NUCLEOTIDE SEQUENCE [LARGE SCALE GENOMIC DNA]</scope>
    <source>
        <strain evidence="5">cv. Fuchu</strain>
    </source>
</reference>